<gene>
    <name evidence="1" type="ORF">PHMEG_00021962</name>
</gene>
<dbReference type="OrthoDB" id="94217at2759"/>
<protein>
    <submittedName>
        <fullName evidence="1">Uncharacterized protein</fullName>
    </submittedName>
</protein>
<reference evidence="2" key="1">
    <citation type="submission" date="2017-03" db="EMBL/GenBank/DDBJ databases">
        <title>Phytopthora megakarya and P. palmivora, two closely related causual agents of cacao black pod achieved similar genome size and gene model numbers by different mechanisms.</title>
        <authorList>
            <person name="Ali S."/>
            <person name="Shao J."/>
            <person name="Larry D.J."/>
            <person name="Kronmiller B."/>
            <person name="Shen D."/>
            <person name="Strem M.D."/>
            <person name="Melnick R.L."/>
            <person name="Guiltinan M.J."/>
            <person name="Tyler B.M."/>
            <person name="Meinhardt L.W."/>
            <person name="Bailey B.A."/>
        </authorList>
    </citation>
    <scope>NUCLEOTIDE SEQUENCE [LARGE SCALE GENOMIC DNA]</scope>
    <source>
        <strain evidence="2">zdho120</strain>
    </source>
</reference>
<evidence type="ECO:0000313" key="1">
    <source>
        <dbReference type="EMBL" id="OWZ05871.1"/>
    </source>
</evidence>
<accession>A0A225VJW8</accession>
<proteinExistence type="predicted"/>
<name>A0A225VJW8_9STRA</name>
<comment type="caution">
    <text evidence="1">The sequence shown here is derived from an EMBL/GenBank/DDBJ whole genome shotgun (WGS) entry which is preliminary data.</text>
</comment>
<dbReference type="AlphaFoldDB" id="A0A225VJW8"/>
<evidence type="ECO:0000313" key="2">
    <source>
        <dbReference type="Proteomes" id="UP000198211"/>
    </source>
</evidence>
<dbReference type="EMBL" id="NBNE01004219">
    <property type="protein sequence ID" value="OWZ05871.1"/>
    <property type="molecule type" value="Genomic_DNA"/>
</dbReference>
<sequence>MRGLPGRSRANGNALQQDQSYDIDGLISIFTKKPVDDGVEVPDPRIGQIAACRLSPQDGVYIWTATFLDGGRVEYKVEELAHAIRRSRDLSAA</sequence>
<dbReference type="Proteomes" id="UP000198211">
    <property type="component" value="Unassembled WGS sequence"/>
</dbReference>
<organism evidence="1 2">
    <name type="scientific">Phytophthora megakarya</name>
    <dbReference type="NCBI Taxonomy" id="4795"/>
    <lineage>
        <taxon>Eukaryota</taxon>
        <taxon>Sar</taxon>
        <taxon>Stramenopiles</taxon>
        <taxon>Oomycota</taxon>
        <taxon>Peronosporomycetes</taxon>
        <taxon>Peronosporales</taxon>
        <taxon>Peronosporaceae</taxon>
        <taxon>Phytophthora</taxon>
    </lineage>
</organism>
<keyword evidence="2" id="KW-1185">Reference proteome</keyword>